<evidence type="ECO:0000259" key="4">
    <source>
        <dbReference type="PROSITE" id="PS50853"/>
    </source>
</evidence>
<sequence>MLATIAVVAAGYDARETPREEPSVWAMRSSGQYARVNTLTAEIDTVRTVEDPSGLVQAGALGAVLTHGNGRAWGIDAARPADLIEDRDGAADAADADSAEAGGVRTVAAESEDAGAMRLPDGTRDVVVAGGSVLLRSESGDAYLSRLDASAPEGTSSAGSGPARLAQPRLLDPFAQERAEDDGGDAGSAPEASRRFSVTAAAIDDAGTVALFSAADHEVRWYSVERGEFTGVDRVPEEIADERAQLAVVAGEWVIFEPEAGLLWREGAGSPTEIPAEGDTRLQASAGPAAGDTVLLADTAGLWEVRGGEPARIAEASGVPAQPVAVGAERYAAWVGQSGARLWSEEGERDLELDDSVELPGDPDPVIRSNGSSALLSEVQTGMLWTVPDGRLIPVEQWSISDPPKEREGSVVVADVTEQEPPVAVDDEFGVRAGEPALLPVLLNDYDPNRKDVLTIVPEGLGEGLPPEFGRVSMLPDGQTLVVDPEPTASGSARFSYRITDGIAVSEPASVQLTVADPSQNSAPQWCPVQGCQREWPSPELAPGGTLVLPVLEGWVDPEGDPMMLADAVPANPDDPVRALVTADGRLALRHADPNAPDGEVTIRLSVSDSRGATTERELVVQIRSNAQAVLAPMASAVQLGQPAVVRPLARIVGGSGSYALVDASVQSGKAEAVANPSAGTVELRAGETGESIVSVTARDSGTGAEIDGVIRVTARETRTELALPPMRAFVRPLADTTVDVLAAVPGASGRDLVVRGAEVLDGELRADVVEHAQVRVSGATGDGEPGRIGAVEVRIADGGTVASGRLTVFQVPEESGAGAIAVADSATVRAGSVADIPVLDNDVSPPGQRLVLHPEIGGSGAKGELAFASGNTLRYLAPSEPGSYTLSYTTYGASSPEASDVGQVHVTVLPRDGNRDPQPRPLTVRLAPGERAIVPVPLSGVDPDGDRVRLTGVGAPDDAQLAATIAPRSAAIQVEASAEAEPGTRRVEYTVRDEFGGEGTGRLRIIVTEDGGGAGAPVTYSDYVRLAQGGDGTAVVRPLDNDLDPAGGKLELLEVVPNVAGGADSAEYRRLAGLIELSQLEQGRVVVRGGELGTVSYRYTVRSSESRSTADGLIVVQVSARVGQQAPTVRDTVLSARDRAELERGGIDVVTDRVSWSAGDVGSLQLSVWGRAAQRFSAKDGRITGPYRAEGDLVPFRLAGKDLTGAEVESFGFLVIPPLDELRLTLKPGLAPLRVEEGKNIEAALADIVDLGPGDSAELQTGGSFPTQRAQASCEASGSGTLRYAAGKEAPWNDSCLISVKLTEQRAWTRLAVPIEIVPNEPVAELQPLTRTIAPGASETIELLDMVRWQGGREGRAGALSFQLSGGGRSFELAAEGSRLTAQARADAVPGAQEALTVTVSGAGESRSTLTLRVGTAARDAPRGATVQLSCTVGSDCSTRVIGAPGEYDPFAGKPGGGLTLTSVSGGSCAYGTIQAAGDAVRVSWPNGSRGSGGRCTATTTVTDAQGRTGRGTVELDAQGVPRAPAGVTPVSAGADSVTLSVALSGEASHPEVSGVELLAGGTPVGSCELAGGQASCRVSGLTPGERRSYTARAVNAVGASEASANGAVTWAYRPPASPSIRAESVPWPENTNPGVGRLRVQIGDSSAPTRVLTVDGAETPIPSGGLLELPSGDHRLSVVAADSPDMIPPGYTGSDGGRGEANTAEARAIGAPRPPESGTAGLSNEGPVGWRFDTSGFSSNGGDTLKFSYGLERGQTPPSCTGSQQSASVGLLPFRYYTGSVCASNSYGQTAAVPTPSIFTGGAVPAPAPANYTIDPAPSTATTDSSVAYGAVGPDESAMVTVDGGSIVWDVPVSAVSPESPNARARQCVDGGSRCSTQSTTVGPPSGLTPFTVTWKGDCIDPASDPATWGASFTITGSPGAAPSFASSGASDVVMSWPGGPYQPVTFTGTLCSPAPPSGG</sequence>
<gene>
    <name evidence="5" type="ORF">B4915_12240</name>
</gene>
<dbReference type="Proteomes" id="UP000238650">
    <property type="component" value="Unassembled WGS sequence"/>
</dbReference>
<evidence type="ECO:0000256" key="3">
    <source>
        <dbReference type="SAM" id="MobiDB-lite"/>
    </source>
</evidence>
<dbReference type="InterPro" id="IPR003961">
    <property type="entry name" value="FN3_dom"/>
</dbReference>
<dbReference type="GO" id="GO:0000272">
    <property type="term" value="P:polysaccharide catabolic process"/>
    <property type="evidence" value="ECO:0007669"/>
    <property type="project" value="UniProtKB-KW"/>
</dbReference>
<proteinExistence type="predicted"/>
<keyword evidence="1" id="KW-0378">Hydrolase</keyword>
<feature type="region of interest" description="Disordered" evidence="3">
    <location>
        <begin position="1860"/>
        <end position="1890"/>
    </location>
</feature>
<keyword evidence="1" id="KW-0326">Glycosidase</keyword>
<reference evidence="5 6" key="1">
    <citation type="journal article" date="2017" name="New Microbes New Infect">
        <title>Genome sequence of 'Leucobacter massiliensis' sp. nov. isolated from human pharynx after travel to the 2014 Hajj.</title>
        <authorList>
            <person name="Leangapichart T."/>
            <person name="Gautret P."/>
            <person name="Nguyen T.T."/>
            <person name="Armstrong N."/>
            <person name="Rolain J.M."/>
        </authorList>
    </citation>
    <scope>NUCLEOTIDE SEQUENCE [LARGE SCALE GENOMIC DNA]</scope>
    <source>
        <strain evidence="5 6">122RC15</strain>
    </source>
</reference>
<keyword evidence="6" id="KW-1185">Reference proteome</keyword>
<name>A0A2S9QL99_9MICO</name>
<accession>A0A2S9QL99</accession>
<comment type="caution">
    <text evidence="5">The sequence shown here is derived from an EMBL/GenBank/DDBJ whole genome shotgun (WGS) entry which is preliminary data.</text>
</comment>
<dbReference type="EMBL" id="MWZD01000021">
    <property type="protein sequence ID" value="PRI10360.1"/>
    <property type="molecule type" value="Genomic_DNA"/>
</dbReference>
<dbReference type="Pfam" id="PF17963">
    <property type="entry name" value="Big_9"/>
    <property type="match status" value="1"/>
</dbReference>
<dbReference type="InterPro" id="IPR013783">
    <property type="entry name" value="Ig-like_fold"/>
</dbReference>
<feature type="domain" description="Fibronectin type-III" evidence="4">
    <location>
        <begin position="1522"/>
        <end position="1616"/>
    </location>
</feature>
<feature type="non-terminal residue" evidence="5">
    <location>
        <position position="1962"/>
    </location>
</feature>
<dbReference type="Gene3D" id="2.60.40.10">
    <property type="entry name" value="Immunoglobulins"/>
    <property type="match status" value="1"/>
</dbReference>
<evidence type="ECO:0000313" key="5">
    <source>
        <dbReference type="EMBL" id="PRI10360.1"/>
    </source>
</evidence>
<keyword evidence="2" id="KW-0624">Polysaccharide degradation</keyword>
<dbReference type="InterPro" id="IPR036116">
    <property type="entry name" value="FN3_sf"/>
</dbReference>
<feature type="compositionally biased region" description="Polar residues" evidence="3">
    <location>
        <begin position="1876"/>
        <end position="1885"/>
    </location>
</feature>
<dbReference type="SUPFAM" id="SSF49265">
    <property type="entry name" value="Fibronectin type III"/>
    <property type="match status" value="1"/>
</dbReference>
<dbReference type="PROSITE" id="PS50853">
    <property type="entry name" value="FN3"/>
    <property type="match status" value="1"/>
</dbReference>
<organism evidence="5 6">
    <name type="scientific">Leucobacter massiliensis</name>
    <dbReference type="NCBI Taxonomy" id="1686285"/>
    <lineage>
        <taxon>Bacteria</taxon>
        <taxon>Bacillati</taxon>
        <taxon>Actinomycetota</taxon>
        <taxon>Actinomycetes</taxon>
        <taxon>Micrococcales</taxon>
        <taxon>Microbacteriaceae</taxon>
        <taxon>Leucobacter</taxon>
    </lineage>
</organism>
<evidence type="ECO:0000313" key="6">
    <source>
        <dbReference type="Proteomes" id="UP000238650"/>
    </source>
</evidence>
<evidence type="ECO:0000256" key="2">
    <source>
        <dbReference type="ARBA" id="ARBA00023326"/>
    </source>
</evidence>
<keyword evidence="2" id="KW-0119">Carbohydrate metabolism</keyword>
<protein>
    <recommendedName>
        <fullName evidence="4">Fibronectin type-III domain-containing protein</fullName>
    </recommendedName>
</protein>
<evidence type="ECO:0000256" key="1">
    <source>
        <dbReference type="ARBA" id="ARBA00023295"/>
    </source>
</evidence>
<feature type="region of interest" description="Disordered" evidence="3">
    <location>
        <begin position="1683"/>
        <end position="1703"/>
    </location>
</feature>
<dbReference type="GO" id="GO:0016798">
    <property type="term" value="F:hydrolase activity, acting on glycosyl bonds"/>
    <property type="evidence" value="ECO:0007669"/>
    <property type="project" value="UniProtKB-KW"/>
</dbReference>